<evidence type="ECO:0000256" key="1">
    <source>
        <dbReference type="SAM" id="MobiDB-lite"/>
    </source>
</evidence>
<organism evidence="2 3">
    <name type="scientific">Dorea formicigenerans</name>
    <dbReference type="NCBI Taxonomy" id="39486"/>
    <lineage>
        <taxon>Bacteria</taxon>
        <taxon>Bacillati</taxon>
        <taxon>Bacillota</taxon>
        <taxon>Clostridia</taxon>
        <taxon>Lachnospirales</taxon>
        <taxon>Lachnospiraceae</taxon>
        <taxon>Dorea</taxon>
    </lineage>
</organism>
<comment type="caution">
    <text evidence="2">The sequence shown here is derived from an EMBL/GenBank/DDBJ whole genome shotgun (WGS) entry which is preliminary data.</text>
</comment>
<name>A0A413QI05_9FIRM</name>
<proteinExistence type="predicted"/>
<dbReference type="Proteomes" id="UP000284962">
    <property type="component" value="Unassembled WGS sequence"/>
</dbReference>
<protein>
    <submittedName>
        <fullName evidence="2">Uncharacterized protein</fullName>
    </submittedName>
</protein>
<gene>
    <name evidence="2" type="ORF">DW957_12830</name>
</gene>
<dbReference type="EMBL" id="QSEW01000018">
    <property type="protein sequence ID" value="RGZ98375.1"/>
    <property type="molecule type" value="Genomic_DNA"/>
</dbReference>
<evidence type="ECO:0000313" key="3">
    <source>
        <dbReference type="Proteomes" id="UP000284962"/>
    </source>
</evidence>
<reference evidence="2 3" key="1">
    <citation type="submission" date="2018-08" db="EMBL/GenBank/DDBJ databases">
        <title>A genome reference for cultivated species of the human gut microbiota.</title>
        <authorList>
            <person name="Zou Y."/>
            <person name="Xue W."/>
            <person name="Luo G."/>
        </authorList>
    </citation>
    <scope>NUCLEOTIDE SEQUENCE [LARGE SCALE GENOMIC DNA]</scope>
    <source>
        <strain evidence="2 3">AM46-16</strain>
    </source>
</reference>
<sequence>FADSYISAGRSPTSIGGEKQAGISGGSQSPADIASGRIAEVRSRSMSCNCMTRTSQQECRGILELVYVVNNAVVV</sequence>
<evidence type="ECO:0000313" key="2">
    <source>
        <dbReference type="EMBL" id="RGZ98375.1"/>
    </source>
</evidence>
<feature type="non-terminal residue" evidence="2">
    <location>
        <position position="1"/>
    </location>
</feature>
<feature type="region of interest" description="Disordered" evidence="1">
    <location>
        <begin position="1"/>
        <end position="31"/>
    </location>
</feature>
<accession>A0A413QI05</accession>
<dbReference type="AlphaFoldDB" id="A0A413QI05"/>